<dbReference type="AlphaFoldDB" id="A7WPL4"/>
<name>A7WPL4_TOBAC</name>
<organism evidence="1">
    <name type="scientific">Nicotiana tabacum</name>
    <name type="common">Common tobacco</name>
    <dbReference type="NCBI Taxonomy" id="4097"/>
    <lineage>
        <taxon>Eukaryota</taxon>
        <taxon>Viridiplantae</taxon>
        <taxon>Streptophyta</taxon>
        <taxon>Embryophyta</taxon>
        <taxon>Tracheophyta</taxon>
        <taxon>Spermatophyta</taxon>
        <taxon>Magnoliopsida</taxon>
        <taxon>eudicotyledons</taxon>
        <taxon>Gunneridae</taxon>
        <taxon>Pentapetalae</taxon>
        <taxon>asterids</taxon>
        <taxon>lamiids</taxon>
        <taxon>Solanales</taxon>
        <taxon>Solanaceae</taxon>
        <taxon>Nicotianoideae</taxon>
        <taxon>Nicotianeae</taxon>
        <taxon>Nicotiana</taxon>
    </lineage>
</organism>
<accession>A7WPL4</accession>
<reference evidence="1" key="2">
    <citation type="submission" date="2007-09" db="EMBL/GenBank/DDBJ databases">
        <title>Functional characterisation of genes involved in pyridine alkaloid biosynthesis in tobacco.</title>
        <authorList>
            <person name="Haekkinen S."/>
            <person name="Tilleman S."/>
            <person name="Witek A."/>
            <person name="De Sutter V."/>
            <person name="Rischer H."/>
            <person name="Vanhoutte I."/>
            <person name="Van Onckelen H."/>
            <person name="Hilson P."/>
            <person name="Inze D."/>
            <person name="Oksman-Caldentey K.M."/>
            <person name="Goossens A."/>
        </authorList>
    </citation>
    <scope>NUCLEOTIDE SEQUENCE</scope>
    <source>
        <tissue evidence="1">Suspension cell culture</tissue>
    </source>
</reference>
<sequence>MCRLLSEKLWKPQGSSMNDQASANVYSHLYAVFIAFLSEQRDRTRLLWYNGTDVEVCACRRDRDRLVTAANCGA</sequence>
<evidence type="ECO:0000313" key="1">
    <source>
        <dbReference type="EMBL" id="CAO99128.1"/>
    </source>
</evidence>
<proteinExistence type="evidence at transcript level"/>
<dbReference type="EMBL" id="AM851015">
    <property type="protein sequence ID" value="CAO99128.1"/>
    <property type="molecule type" value="mRNA"/>
</dbReference>
<gene>
    <name evidence="1" type="primary">T361</name>
</gene>
<protein>
    <submittedName>
        <fullName evidence="1">Putative amine oxidase</fullName>
    </submittedName>
</protein>
<reference evidence="1" key="1">
    <citation type="journal article" date="2003" name="Proc. Natl. Acad. Sci. U.S.A.">
        <title>A functional genomics approach toward the understanding of secondary metabolism in plant cells.</title>
        <authorList>
            <person name="Goossens A."/>
            <person name="Hakkinen S.T."/>
            <person name="Laakso I."/>
            <person name="Seppanen-Laakso T."/>
            <person name="Biondi S."/>
            <person name="De Sutter V."/>
            <person name="Lammertyn F."/>
            <person name="Nuutila A.M."/>
            <person name="Soderlund H."/>
            <person name="Zabeau M."/>
            <person name="Inze D."/>
            <person name="Oksman-Caldentey K.M."/>
        </authorList>
    </citation>
    <scope>NUCLEOTIDE SEQUENCE</scope>
    <source>
        <tissue evidence="1">Suspension cell culture</tissue>
    </source>
</reference>